<dbReference type="Proteomes" id="UP000240708">
    <property type="component" value="Unassembled WGS sequence"/>
</dbReference>
<dbReference type="RefSeq" id="WP_106569071.1">
    <property type="nucleotide sequence ID" value="NZ_JAUVYL010000034.1"/>
</dbReference>
<feature type="chain" id="PRO_5015197590" evidence="1">
    <location>
        <begin position="21"/>
        <end position="198"/>
    </location>
</feature>
<accession>A0A2P8DL35</accession>
<dbReference type="EMBL" id="PYGF01000020">
    <property type="protein sequence ID" value="PSK97930.1"/>
    <property type="molecule type" value="Genomic_DNA"/>
</dbReference>
<evidence type="ECO:0000313" key="4">
    <source>
        <dbReference type="Proteomes" id="UP000240708"/>
    </source>
</evidence>
<proteinExistence type="predicted"/>
<protein>
    <submittedName>
        <fullName evidence="3">Outer membrane protein with beta-barrel domain</fullName>
    </submittedName>
</protein>
<feature type="domain" description="Outer membrane protein beta-barrel" evidence="2">
    <location>
        <begin position="20"/>
        <end position="178"/>
    </location>
</feature>
<name>A0A2P8DL35_9BACT</name>
<keyword evidence="1" id="KW-0732">Signal</keyword>
<organism evidence="3 4">
    <name type="scientific">Cecembia rubra</name>
    <dbReference type="NCBI Taxonomy" id="1485585"/>
    <lineage>
        <taxon>Bacteria</taxon>
        <taxon>Pseudomonadati</taxon>
        <taxon>Bacteroidota</taxon>
        <taxon>Cytophagia</taxon>
        <taxon>Cytophagales</taxon>
        <taxon>Cyclobacteriaceae</taxon>
        <taxon>Cecembia</taxon>
    </lineage>
</organism>
<keyword evidence="4" id="KW-1185">Reference proteome</keyword>
<dbReference type="InterPro" id="IPR025665">
    <property type="entry name" value="Beta-barrel_OMP_2"/>
</dbReference>
<dbReference type="Pfam" id="PF13568">
    <property type="entry name" value="OMP_b-brl_2"/>
    <property type="match status" value="1"/>
</dbReference>
<dbReference type="AlphaFoldDB" id="A0A2P8DL35"/>
<sequence length="198" mass="21857">MKKLSLFIMMVVMSVSLSYAQNRPSDRGGFGVRGGVNFSTFGGGDIADDDYSQRTGFHAGLYNSFYFGSMIALEPGVYFSVKGTRNEDFVNSRAVLNYIDIPVLLRLHLTEGLNVFGGPQVSFLTSSKFEGDLFGSTIRFDTDNVHERDFGMILGIGYNLPKGLNVQGSYNYGLSPVFKSSNTDVYNRGFQISLGYTF</sequence>
<reference evidence="3 4" key="1">
    <citation type="submission" date="2018-03" db="EMBL/GenBank/DDBJ databases">
        <title>Genomic Encyclopedia of Archaeal and Bacterial Type Strains, Phase II (KMG-II): from individual species to whole genera.</title>
        <authorList>
            <person name="Goeker M."/>
        </authorList>
    </citation>
    <scope>NUCLEOTIDE SEQUENCE [LARGE SCALE GENOMIC DNA]</scope>
    <source>
        <strain evidence="3 4">DSM 28057</strain>
    </source>
</reference>
<evidence type="ECO:0000313" key="3">
    <source>
        <dbReference type="EMBL" id="PSK97930.1"/>
    </source>
</evidence>
<evidence type="ECO:0000256" key="1">
    <source>
        <dbReference type="SAM" id="SignalP"/>
    </source>
</evidence>
<dbReference type="OrthoDB" id="947434at2"/>
<feature type="signal peptide" evidence="1">
    <location>
        <begin position="1"/>
        <end position="20"/>
    </location>
</feature>
<gene>
    <name evidence="3" type="ORF">CLV48_12016</name>
</gene>
<comment type="caution">
    <text evidence="3">The sequence shown here is derived from an EMBL/GenBank/DDBJ whole genome shotgun (WGS) entry which is preliminary data.</text>
</comment>
<evidence type="ECO:0000259" key="2">
    <source>
        <dbReference type="Pfam" id="PF13568"/>
    </source>
</evidence>